<sequence length="836" mass="95101">MASSVQVSPTLPVTNNENLWMDCDDSFCIEVVNYDTDESETRRRIIDVNYFLRQLQMKARHNELFDCKEGYFNIIGERRNGLMSKFKLQCSMCQQIVTIDSENVSDITEKKYLNTNIAATTGIVATGIGHSQFEELFSAMNIPVFSAHTYAQLQNEVYENWEITAADTMQAAVDEEKEIAISEGHIRNGYPVIDVYADGAWSARSYGTNFKALSGAAAIIGRRTGKVVFIGVKNKYCLVCSRAENRKISPPDHRCFKNFEGSSSSMEAEIIAEGFRTSIIMYGVIFKRLIADGDSSTYAKILQSNPYKNQNLTVEKIECRNHILRNFCKKLQTLTKDTKFLLAHRKSLTNQKIMSMRKNIVKSIKYHHHSNGSKNDAVALLHKDVTNSIEHAYGDHRMCHDYNCGQEGILNNGTRCIQNSTFLFRLRAIVSTVAGKSRSLIENVDTNTVERFNNVIAKFVGGKRINFTQRRGYQARCSAAVVSFNKKTAISAVQKNILGNSPKGKVVDIEKRRALKRKSNVEHPVKKLRRQPINKNVQHDYGETSAAPDMLDTELEQAKTNFLENLKNVTADREHIERSTILQRDSSEWLEIRKKIITASNFGPICKRKPTRDTSALVKNLLYKKNLSNVVSIAHGIENEKQALQQIEQQENIKIDPCGLFIDKKYYFIGATPDGLVGLDKVVEVKCSLIATKEGLQKSLENNKIQIIRYNKKSKTFSINKNCNWFYQIQGQLHVTGRDVCIFGLWVSQTEPVYIKYITRDDQFWSEKMEPKLTQFYLKSLLIELVDPRHVRGMPIRNICLGEKENIAPLTASAPESHLEDSDHNEIVNLIPFDEF</sequence>
<dbReference type="Pfam" id="PF09588">
    <property type="entry name" value="YqaJ"/>
    <property type="match status" value="1"/>
</dbReference>
<reference evidence="3" key="1">
    <citation type="submission" date="2021-12" db="EMBL/GenBank/DDBJ databases">
        <authorList>
            <person name="King R."/>
        </authorList>
    </citation>
    <scope>NUCLEOTIDE SEQUENCE</scope>
</reference>
<keyword evidence="4" id="KW-1185">Reference proteome</keyword>
<dbReference type="InterPro" id="IPR051703">
    <property type="entry name" value="NF-kappa-B_Signaling_Reg"/>
</dbReference>
<evidence type="ECO:0000259" key="1">
    <source>
        <dbReference type="Pfam" id="PF09588"/>
    </source>
</evidence>
<dbReference type="EMBL" id="LR824028">
    <property type="protein sequence ID" value="CAD0205888.1"/>
    <property type="molecule type" value="Genomic_DNA"/>
</dbReference>
<dbReference type="InterPro" id="IPR011335">
    <property type="entry name" value="Restrct_endonuc-II-like"/>
</dbReference>
<proteinExistence type="predicted"/>
<dbReference type="GO" id="GO:0006281">
    <property type="term" value="P:DNA repair"/>
    <property type="evidence" value="ECO:0007669"/>
    <property type="project" value="UniProtKB-ARBA"/>
</dbReference>
<evidence type="ECO:0000313" key="4">
    <source>
        <dbReference type="Proteomes" id="UP001154114"/>
    </source>
</evidence>
<dbReference type="SUPFAM" id="SSF52980">
    <property type="entry name" value="Restriction endonuclease-like"/>
    <property type="match status" value="1"/>
</dbReference>
<organism evidence="3 4">
    <name type="scientific">Chrysodeixis includens</name>
    <name type="common">Soybean looper</name>
    <name type="synonym">Pseudoplusia includens</name>
    <dbReference type="NCBI Taxonomy" id="689277"/>
    <lineage>
        <taxon>Eukaryota</taxon>
        <taxon>Metazoa</taxon>
        <taxon>Ecdysozoa</taxon>
        <taxon>Arthropoda</taxon>
        <taxon>Hexapoda</taxon>
        <taxon>Insecta</taxon>
        <taxon>Pterygota</taxon>
        <taxon>Neoptera</taxon>
        <taxon>Endopterygota</taxon>
        <taxon>Lepidoptera</taxon>
        <taxon>Glossata</taxon>
        <taxon>Ditrysia</taxon>
        <taxon>Noctuoidea</taxon>
        <taxon>Noctuidae</taxon>
        <taxon>Plusiinae</taxon>
        <taxon>Chrysodeixis</taxon>
    </lineage>
</organism>
<evidence type="ECO:0000259" key="2">
    <source>
        <dbReference type="Pfam" id="PF20700"/>
    </source>
</evidence>
<dbReference type="Gene3D" id="3.90.320.10">
    <property type="match status" value="1"/>
</dbReference>
<dbReference type="InterPro" id="IPR049012">
    <property type="entry name" value="Mutator_transp_dom"/>
</dbReference>
<feature type="domain" description="YqaJ viral recombinase" evidence="1">
    <location>
        <begin position="588"/>
        <end position="738"/>
    </location>
</feature>
<evidence type="ECO:0008006" key="5">
    <source>
        <dbReference type="Google" id="ProtNLM"/>
    </source>
</evidence>
<dbReference type="AlphaFoldDB" id="A0A9N8KW91"/>
<name>A0A9N8KW91_CHRIL</name>
<dbReference type="Proteomes" id="UP001154114">
    <property type="component" value="Chromosome 25"/>
</dbReference>
<dbReference type="CDD" id="cd22343">
    <property type="entry name" value="PDDEXK_lambda_exonuclease-like"/>
    <property type="match status" value="1"/>
</dbReference>
<feature type="domain" description="Mutator-like transposase" evidence="2">
    <location>
        <begin position="43"/>
        <end position="401"/>
    </location>
</feature>
<dbReference type="PANTHER" id="PTHR46609:SF8">
    <property type="entry name" value="YQAJ VIRAL RECOMBINASE DOMAIN-CONTAINING PROTEIN"/>
    <property type="match status" value="1"/>
</dbReference>
<dbReference type="InterPro" id="IPR011604">
    <property type="entry name" value="PDDEXK-like_dom_sf"/>
</dbReference>
<accession>A0A9N8KW91</accession>
<evidence type="ECO:0000313" key="3">
    <source>
        <dbReference type="EMBL" id="CAD0205888.1"/>
    </source>
</evidence>
<dbReference type="OrthoDB" id="421276at2759"/>
<dbReference type="Pfam" id="PF20700">
    <property type="entry name" value="Mutator"/>
    <property type="match status" value="1"/>
</dbReference>
<dbReference type="PANTHER" id="PTHR46609">
    <property type="entry name" value="EXONUCLEASE, PHAGE-TYPE/RECB, C-TERMINAL DOMAIN-CONTAINING PROTEIN"/>
    <property type="match status" value="1"/>
</dbReference>
<dbReference type="InterPro" id="IPR019080">
    <property type="entry name" value="YqaJ_viral_recombinase"/>
</dbReference>
<gene>
    <name evidence="3" type="ORF">CINC_LOCUS8187</name>
</gene>
<protein>
    <recommendedName>
        <fullName evidence="5">YqaJ viral recombinase domain-containing protein</fullName>
    </recommendedName>
</protein>